<dbReference type="STRING" id="1479485.DA73_0200750"/>
<reference evidence="4" key="1">
    <citation type="journal article" date="2015" name="Genome Announc.">
        <title>Draft Genome Sequence of Tolypothrix boutellei Strain VB521301.</title>
        <authorList>
            <person name="Chandrababunaidu M.M."/>
            <person name="Singh D."/>
            <person name="Sen D."/>
            <person name="Bhan S."/>
            <person name="Das S."/>
            <person name="Gupta A."/>
            <person name="Adhikary S.P."/>
            <person name="Tripathy S."/>
        </authorList>
    </citation>
    <scope>NUCLEOTIDE SEQUENCE</scope>
    <source>
        <strain evidence="4">VB521301</strain>
    </source>
</reference>
<dbReference type="InterPro" id="IPR036378">
    <property type="entry name" value="FAS1_dom_sf"/>
</dbReference>
<feature type="domain" description="SLH" evidence="3">
    <location>
        <begin position="108"/>
        <end position="169"/>
    </location>
</feature>
<feature type="signal peptide" evidence="1">
    <location>
        <begin position="1"/>
        <end position="22"/>
    </location>
</feature>
<evidence type="ECO:0000256" key="1">
    <source>
        <dbReference type="SAM" id="SignalP"/>
    </source>
</evidence>
<gene>
    <name evidence="4" type="ORF">DA73_0200750</name>
</gene>
<dbReference type="FunFam" id="2.30.180.10:FF:000032">
    <property type="entry name" value="Fasciclin domain-containing protein, putative"/>
    <property type="match status" value="1"/>
</dbReference>
<feature type="domain" description="FAS1" evidence="2">
    <location>
        <begin position="262"/>
        <end position="395"/>
    </location>
</feature>
<dbReference type="PANTHER" id="PTHR43308">
    <property type="entry name" value="OUTER MEMBRANE PROTEIN ALPHA-RELATED"/>
    <property type="match status" value="1"/>
</dbReference>
<evidence type="ECO:0000259" key="3">
    <source>
        <dbReference type="PROSITE" id="PS51272"/>
    </source>
</evidence>
<dbReference type="PANTHER" id="PTHR43308:SF5">
    <property type="entry name" value="S-LAYER PROTEIN _ PEPTIDOGLYCAN ENDO-BETA-N-ACETYLGLUCOSAMINIDASE"/>
    <property type="match status" value="1"/>
</dbReference>
<proteinExistence type="predicted"/>
<dbReference type="Pfam" id="PF02469">
    <property type="entry name" value="Fasciclin"/>
    <property type="match status" value="1"/>
</dbReference>
<dbReference type="EMBL" id="JHEG02000001">
    <property type="protein sequence ID" value="KIE13925.1"/>
    <property type="molecule type" value="Genomic_DNA"/>
</dbReference>
<evidence type="ECO:0008006" key="5">
    <source>
        <dbReference type="Google" id="ProtNLM"/>
    </source>
</evidence>
<feature type="chain" id="PRO_5002137597" description="Beta-Ig-H3/fasciclin" evidence="1">
    <location>
        <begin position="23"/>
        <end position="407"/>
    </location>
</feature>
<dbReference type="InterPro" id="IPR000782">
    <property type="entry name" value="FAS1_domain"/>
</dbReference>
<dbReference type="SMART" id="SM00554">
    <property type="entry name" value="FAS1"/>
    <property type="match status" value="1"/>
</dbReference>
<feature type="domain" description="SLH" evidence="3">
    <location>
        <begin position="44"/>
        <end position="107"/>
    </location>
</feature>
<evidence type="ECO:0000313" key="4">
    <source>
        <dbReference type="EMBL" id="KIE13925.1"/>
    </source>
</evidence>
<dbReference type="SUPFAM" id="SSF82153">
    <property type="entry name" value="FAS1 domain"/>
    <property type="match status" value="1"/>
</dbReference>
<dbReference type="AlphaFoldDB" id="A0A0C1RPK6"/>
<dbReference type="OrthoDB" id="9759810at2"/>
<comment type="caution">
    <text evidence="4">The sequence shown here is derived from an EMBL/GenBank/DDBJ whole genome shotgun (WGS) entry which is preliminary data.</text>
</comment>
<dbReference type="InterPro" id="IPR051465">
    <property type="entry name" value="Cell_Envelope_Struct_Comp"/>
</dbReference>
<dbReference type="InterPro" id="IPR001119">
    <property type="entry name" value="SLH_dom"/>
</dbReference>
<name>A0A0C1RPK6_9CYAN</name>
<organism evidence="4">
    <name type="scientific">Tolypothrix bouteillei VB521301</name>
    <dbReference type="NCBI Taxonomy" id="1479485"/>
    <lineage>
        <taxon>Bacteria</taxon>
        <taxon>Bacillati</taxon>
        <taxon>Cyanobacteriota</taxon>
        <taxon>Cyanophyceae</taxon>
        <taxon>Nostocales</taxon>
        <taxon>Tolypothrichaceae</taxon>
        <taxon>Tolypothrix</taxon>
    </lineage>
</organism>
<dbReference type="Gene3D" id="2.30.180.10">
    <property type="entry name" value="FAS1 domain"/>
    <property type="match status" value="1"/>
</dbReference>
<dbReference type="PROSITE" id="PS50213">
    <property type="entry name" value="FAS1"/>
    <property type="match status" value="1"/>
</dbReference>
<dbReference type="PROSITE" id="PS51272">
    <property type="entry name" value="SLH"/>
    <property type="match status" value="3"/>
</dbReference>
<dbReference type="Pfam" id="PF00395">
    <property type="entry name" value="SLH"/>
    <property type="match status" value="3"/>
</dbReference>
<feature type="domain" description="SLH" evidence="3">
    <location>
        <begin position="172"/>
        <end position="236"/>
    </location>
</feature>
<protein>
    <recommendedName>
        <fullName evidence="5">Beta-Ig-H3/fasciclin</fullName>
    </recommendedName>
</protein>
<accession>A0A0C1RPK6</accession>
<evidence type="ECO:0000259" key="2">
    <source>
        <dbReference type="PROSITE" id="PS50213"/>
    </source>
</evidence>
<keyword evidence="1" id="KW-0732">Signal</keyword>
<sequence>MCSFLRLSSGSTLLSIAMTVGAMVPIAISAPAIAQTASPSLSQSVENFSDVAPDYWARPFIQALAQRNIITGFPNGTFRPEQPVERAEFAAMIANAFEQNQIRPLGDTGFRDVSADYWAVSAIKEAFETGFMQGYGGGLFLPEQPIPRAQALTAIARGLRLSAKETPANTLRTYYEDAGWIPAYAINPIAATTEANIVVNYPNVRTLNPLKALTRAEAAAVLYQALVQQGRVEPLANNVAAANYIAGRNNEVGQNTSTTSTTEPEDIYALSTLNFTTLSSALKTAGLANMLRNGGPYTVFAPTDKAFAALPQETLNKLLQPENKDILVRILRYHVVPGEITANELNGGELKTLANRPINVKINRESNQISVNDASVVQPNIQASNGVIHAVDEVLLPPNLNLNKLGR</sequence>